<dbReference type="Gene3D" id="2.30.42.10">
    <property type="match status" value="1"/>
</dbReference>
<dbReference type="SUPFAM" id="SSF52096">
    <property type="entry name" value="ClpP/crotonase"/>
    <property type="match status" value="1"/>
</dbReference>
<evidence type="ECO:0000256" key="1">
    <source>
        <dbReference type="ARBA" id="ARBA00009179"/>
    </source>
</evidence>
<evidence type="ECO:0000259" key="7">
    <source>
        <dbReference type="PROSITE" id="PS50106"/>
    </source>
</evidence>
<dbReference type="Gene3D" id="3.90.226.10">
    <property type="entry name" value="2-enoyl-CoA Hydratase, Chain A, domain 1"/>
    <property type="match status" value="1"/>
</dbReference>
<protein>
    <submittedName>
        <fullName evidence="8">Periplasmic protease</fullName>
    </submittedName>
</protein>
<dbReference type="SUPFAM" id="SSF50156">
    <property type="entry name" value="PDZ domain-like"/>
    <property type="match status" value="1"/>
</dbReference>
<dbReference type="Pfam" id="PF11818">
    <property type="entry name" value="DUF3340"/>
    <property type="match status" value="1"/>
</dbReference>
<evidence type="ECO:0000256" key="2">
    <source>
        <dbReference type="ARBA" id="ARBA00022670"/>
    </source>
</evidence>
<dbReference type="InterPro" id="IPR040573">
    <property type="entry name" value="TSP_N"/>
</dbReference>
<dbReference type="CDD" id="cd07560">
    <property type="entry name" value="Peptidase_S41_CPP"/>
    <property type="match status" value="1"/>
</dbReference>
<dbReference type="PROSITE" id="PS50106">
    <property type="entry name" value="PDZ"/>
    <property type="match status" value="1"/>
</dbReference>
<dbReference type="InterPro" id="IPR020992">
    <property type="entry name" value="Tail_Prtase_C"/>
</dbReference>
<feature type="region of interest" description="Disordered" evidence="6">
    <location>
        <begin position="654"/>
        <end position="685"/>
    </location>
</feature>
<dbReference type="InterPro" id="IPR036034">
    <property type="entry name" value="PDZ_sf"/>
</dbReference>
<dbReference type="SMART" id="SM00228">
    <property type="entry name" value="PDZ"/>
    <property type="match status" value="1"/>
</dbReference>
<evidence type="ECO:0000256" key="6">
    <source>
        <dbReference type="SAM" id="MobiDB-lite"/>
    </source>
</evidence>
<dbReference type="InterPro" id="IPR005151">
    <property type="entry name" value="Tail-specific_protease"/>
</dbReference>
<dbReference type="Pfam" id="PF03572">
    <property type="entry name" value="Peptidase_S41"/>
    <property type="match status" value="1"/>
</dbReference>
<dbReference type="PANTHER" id="PTHR32060:SF22">
    <property type="entry name" value="CARBOXYL-TERMINAL-PROCESSING PEPTIDASE 3, CHLOROPLASTIC"/>
    <property type="match status" value="1"/>
</dbReference>
<dbReference type="GO" id="GO:0030288">
    <property type="term" value="C:outer membrane-bounded periplasmic space"/>
    <property type="evidence" value="ECO:0007669"/>
    <property type="project" value="TreeGrafter"/>
</dbReference>
<dbReference type="EMBL" id="GU567991">
    <property type="protein sequence ID" value="ADI22597.1"/>
    <property type="molecule type" value="Genomic_DNA"/>
</dbReference>
<organism evidence="8">
    <name type="scientific">uncultured verrucomicrobium HF0500_16O23</name>
    <dbReference type="NCBI Taxonomy" id="723598"/>
    <lineage>
        <taxon>Bacteria</taxon>
        <taxon>Pseudomonadati</taxon>
        <taxon>Verrucomicrobiota</taxon>
        <taxon>environmental samples</taxon>
    </lineage>
</organism>
<dbReference type="GO" id="GO:0006508">
    <property type="term" value="P:proteolysis"/>
    <property type="evidence" value="ECO:0007669"/>
    <property type="project" value="UniProtKB-KW"/>
</dbReference>
<dbReference type="Pfam" id="PF00595">
    <property type="entry name" value="PDZ"/>
    <property type="match status" value="1"/>
</dbReference>
<feature type="domain" description="PDZ" evidence="7">
    <location>
        <begin position="249"/>
        <end position="310"/>
    </location>
</feature>
<dbReference type="MEROPS" id="S41.001"/>
<keyword evidence="2 5" id="KW-0645">Protease</keyword>
<evidence type="ECO:0000256" key="5">
    <source>
        <dbReference type="RuleBase" id="RU004404"/>
    </source>
</evidence>
<keyword evidence="4 5" id="KW-0720">Serine protease</keyword>
<evidence type="ECO:0000313" key="8">
    <source>
        <dbReference type="EMBL" id="ADI22597.1"/>
    </source>
</evidence>
<comment type="similarity">
    <text evidence="1 5">Belongs to the peptidase S41A family.</text>
</comment>
<dbReference type="AlphaFoldDB" id="E7C573"/>
<feature type="region of interest" description="Disordered" evidence="6">
    <location>
        <begin position="601"/>
        <end position="632"/>
    </location>
</feature>
<dbReference type="NCBIfam" id="TIGR00225">
    <property type="entry name" value="prc"/>
    <property type="match status" value="1"/>
</dbReference>
<dbReference type="Pfam" id="PF17804">
    <property type="entry name" value="TSP_NTD"/>
    <property type="match status" value="1"/>
</dbReference>
<dbReference type="InterPro" id="IPR029045">
    <property type="entry name" value="ClpP/crotonase-like_dom_sf"/>
</dbReference>
<name>E7C573_9BACT</name>
<proteinExistence type="inferred from homology"/>
<dbReference type="CDD" id="cd06782">
    <property type="entry name" value="cpPDZ_CPP-like"/>
    <property type="match status" value="1"/>
</dbReference>
<dbReference type="GO" id="GO:0007165">
    <property type="term" value="P:signal transduction"/>
    <property type="evidence" value="ECO:0007669"/>
    <property type="project" value="TreeGrafter"/>
</dbReference>
<sequence length="712" mass="81016">MIAPMKRGATIILLLTLLTGVVRADLTEQEAGRIAKTVGRIIGQIHYRQIKVNDDISRIHLDNYLNTLDFGHMIFMQSDVDEFKKTYGTRLDDEIKFGKIRPARVIFDKYIERLTQRQKLVDELLKNEMDYTKNERFNPMRNKLPWPKTQPEVEDLWRARIKYELLADKLTLSKDGEIPDAKKLKDSKAKIGRRYERLLKTMKGYERDDILETYLSALTRAYDPHSDYMSPHEAENFKINSIDMQLTGIGAVLRVDDGYTTIVRIMPGGPAGRSKLLHANDKIIAVQNPGDKAPTDVIDMKIDKVVQLIRGKKGSDVKLTIIPAGTEERKVITITRDVVKLEDQLAKAYIIEQKRDGKSEKLGLINLPGFYSKCSNHCRTLIERLKKEGVDGIVLDLRHNGGGILQEAINLTGLFIEEGPVVQVKDYRGRRRVMSDKKPQVTYSGPLIVAVSHMSASASEIVAAALQDHGRAIVVGGKMTHGKGTVQQILPLNRAFIANLDKDSGQLKFTISKFYRINGATTQRDGVKPDIILPSVFDYLGMSEAELPRALESDEIEKAKYKPLDRVEAFFTSLRYASTKRIKEEQDYKYIMEDIARARKQKEDRSVSLNENERRKERADNKTRIEARNKERADRAVRSEKYFEIDVKTAEAGKPLKKLDAPKPKKENPDPNAIPEDDSNTFNLDPELRETLQILSDFVKLNSKLISQIKKN</sequence>
<dbReference type="InterPro" id="IPR004447">
    <property type="entry name" value="Peptidase_S41A"/>
</dbReference>
<keyword evidence="3 5" id="KW-0378">Hydrolase</keyword>
<feature type="compositionally biased region" description="Basic and acidic residues" evidence="6">
    <location>
        <begin position="657"/>
        <end position="669"/>
    </location>
</feature>
<dbReference type="SMART" id="SM00245">
    <property type="entry name" value="TSPc"/>
    <property type="match status" value="1"/>
</dbReference>
<reference evidence="8" key="1">
    <citation type="submission" date="2010-01" db="EMBL/GenBank/DDBJ databases">
        <title>Genome fragments of uncultured bacteria from the North Pacific subtropical Gyre.</title>
        <authorList>
            <person name="Pham V.D."/>
            <person name="Delong E.F."/>
        </authorList>
    </citation>
    <scope>NUCLEOTIDE SEQUENCE</scope>
</reference>
<dbReference type="GO" id="GO:0004175">
    <property type="term" value="F:endopeptidase activity"/>
    <property type="evidence" value="ECO:0007669"/>
    <property type="project" value="TreeGrafter"/>
</dbReference>
<evidence type="ECO:0000256" key="3">
    <source>
        <dbReference type="ARBA" id="ARBA00022801"/>
    </source>
</evidence>
<dbReference type="PANTHER" id="PTHR32060">
    <property type="entry name" value="TAIL-SPECIFIC PROTEASE"/>
    <property type="match status" value="1"/>
</dbReference>
<evidence type="ECO:0000256" key="4">
    <source>
        <dbReference type="ARBA" id="ARBA00022825"/>
    </source>
</evidence>
<accession>E7C573</accession>
<dbReference type="GO" id="GO:0008236">
    <property type="term" value="F:serine-type peptidase activity"/>
    <property type="evidence" value="ECO:0007669"/>
    <property type="project" value="UniProtKB-KW"/>
</dbReference>
<dbReference type="InterPro" id="IPR001478">
    <property type="entry name" value="PDZ"/>
</dbReference>